<accession>A0A8S5N1R0</accession>
<reference evidence="1" key="1">
    <citation type="journal article" date="2021" name="Proc. Natl. Acad. Sci. U.S.A.">
        <title>A Catalog of Tens of Thousands of Viruses from Human Metagenomes Reveals Hidden Associations with Chronic Diseases.</title>
        <authorList>
            <person name="Tisza M.J."/>
            <person name="Buck C.B."/>
        </authorList>
    </citation>
    <scope>NUCLEOTIDE SEQUENCE</scope>
    <source>
        <strain evidence="1">Cttxo15</strain>
    </source>
</reference>
<dbReference type="EMBL" id="BK015041">
    <property type="protein sequence ID" value="DAD88542.1"/>
    <property type="molecule type" value="Genomic_DNA"/>
</dbReference>
<sequence>MPIFNKGIVRSSLESGKIVSEIPATTGETTMEISEKIKAASANDFYLKNLNKIQKKPLMNW</sequence>
<evidence type="ECO:0000313" key="1">
    <source>
        <dbReference type="EMBL" id="DAD88542.1"/>
    </source>
</evidence>
<name>A0A8S5N1R0_9CAUD</name>
<organism evidence="1">
    <name type="scientific">Podoviridae sp. cttxo15</name>
    <dbReference type="NCBI Taxonomy" id="2826584"/>
    <lineage>
        <taxon>Viruses</taxon>
        <taxon>Duplodnaviria</taxon>
        <taxon>Heunggongvirae</taxon>
        <taxon>Uroviricota</taxon>
        <taxon>Caudoviricetes</taxon>
    </lineage>
</organism>
<protein>
    <submittedName>
        <fullName evidence="1">Uncharacterized protein</fullName>
    </submittedName>
</protein>
<proteinExistence type="predicted"/>